<proteinExistence type="predicted"/>
<dbReference type="EMBL" id="LT629758">
    <property type="protein sequence ID" value="SDT75637.1"/>
    <property type="molecule type" value="Genomic_DNA"/>
</dbReference>
<evidence type="ECO:0008006" key="4">
    <source>
        <dbReference type="Google" id="ProtNLM"/>
    </source>
</evidence>
<evidence type="ECO:0000313" key="3">
    <source>
        <dbReference type="Proteomes" id="UP000198688"/>
    </source>
</evidence>
<organism evidence="2 3">
    <name type="scientific">Actinoplanes derwentensis</name>
    <dbReference type="NCBI Taxonomy" id="113562"/>
    <lineage>
        <taxon>Bacteria</taxon>
        <taxon>Bacillati</taxon>
        <taxon>Actinomycetota</taxon>
        <taxon>Actinomycetes</taxon>
        <taxon>Micromonosporales</taxon>
        <taxon>Micromonosporaceae</taxon>
        <taxon>Actinoplanes</taxon>
    </lineage>
</organism>
<dbReference type="Proteomes" id="UP000198688">
    <property type="component" value="Chromosome I"/>
</dbReference>
<accession>A0A1H2CZB9</accession>
<gene>
    <name evidence="2" type="ORF">SAMN04489716_7365</name>
</gene>
<evidence type="ECO:0000256" key="1">
    <source>
        <dbReference type="SAM" id="MobiDB-lite"/>
    </source>
</evidence>
<sequence>MAGRGWHRARTTLTAVNGTTLAGLLVAGLTGTRIRRGRHGVLIAENYRFRFPAGTCFTVGSVIITKRTAEWLLDERDERRVRLFTHECRHASQYAFLGPLFWPAYWLACGWSIALTRSYGVRNWFEKNAGLADGAYPEELPLRPSLQRVISRRRKPMTPPSGEVGREEGRTAPPGT</sequence>
<name>A0A1H2CZB9_9ACTN</name>
<dbReference type="AlphaFoldDB" id="A0A1H2CZB9"/>
<protein>
    <recommendedName>
        <fullName evidence="4">DUF4157 domain-containing protein</fullName>
    </recommendedName>
</protein>
<feature type="region of interest" description="Disordered" evidence="1">
    <location>
        <begin position="149"/>
        <end position="176"/>
    </location>
</feature>
<keyword evidence="3" id="KW-1185">Reference proteome</keyword>
<reference evidence="2 3" key="1">
    <citation type="submission" date="2016-10" db="EMBL/GenBank/DDBJ databases">
        <authorList>
            <person name="de Groot N.N."/>
        </authorList>
    </citation>
    <scope>NUCLEOTIDE SEQUENCE [LARGE SCALE GENOMIC DNA]</scope>
    <source>
        <strain evidence="2 3">DSM 43941</strain>
    </source>
</reference>
<dbReference type="STRING" id="113562.SAMN04489716_7365"/>
<evidence type="ECO:0000313" key="2">
    <source>
        <dbReference type="EMBL" id="SDT75637.1"/>
    </source>
</evidence>